<organism evidence="3">
    <name type="scientific">freshwater metagenome</name>
    <dbReference type="NCBI Taxonomy" id="449393"/>
    <lineage>
        <taxon>unclassified sequences</taxon>
        <taxon>metagenomes</taxon>
        <taxon>ecological metagenomes</taxon>
    </lineage>
</organism>
<feature type="transmembrane region" description="Helical" evidence="1">
    <location>
        <begin position="16"/>
        <end position="34"/>
    </location>
</feature>
<sequence>MEEFFLALGDLPLHPLAVHFAVALFPVALLFLIITTVSSKLRGRYLLRALLATVATVPFIFIAQQSGESLSEVMYEPQPHSEYGEMLMPLALWVLAVGFGLWYSLRKSWPKFLNQVLGFALVSLSIGAIAMTVVIGHSGAAATWTGVIP</sequence>
<evidence type="ECO:0000313" key="3">
    <source>
        <dbReference type="EMBL" id="CAB4563419.1"/>
    </source>
</evidence>
<gene>
    <name evidence="3" type="ORF">UFOPK1693_00197</name>
</gene>
<dbReference type="AlphaFoldDB" id="A0A6J6DKJ9"/>
<dbReference type="Pfam" id="PF09990">
    <property type="entry name" value="DUF2231"/>
    <property type="match status" value="1"/>
</dbReference>
<reference evidence="3" key="1">
    <citation type="submission" date="2020-05" db="EMBL/GenBank/DDBJ databases">
        <authorList>
            <person name="Chiriac C."/>
            <person name="Salcher M."/>
            <person name="Ghai R."/>
            <person name="Kavagutti S V."/>
        </authorList>
    </citation>
    <scope>NUCLEOTIDE SEQUENCE</scope>
</reference>
<keyword evidence="1" id="KW-0472">Membrane</keyword>
<dbReference type="InterPro" id="IPR019251">
    <property type="entry name" value="DUF2231_TM"/>
</dbReference>
<evidence type="ECO:0000256" key="1">
    <source>
        <dbReference type="SAM" id="Phobius"/>
    </source>
</evidence>
<feature type="transmembrane region" description="Helical" evidence="1">
    <location>
        <begin position="86"/>
        <end position="105"/>
    </location>
</feature>
<feature type="transmembrane region" description="Helical" evidence="1">
    <location>
        <begin position="117"/>
        <end position="140"/>
    </location>
</feature>
<feature type="domain" description="DUF2231" evidence="2">
    <location>
        <begin position="11"/>
        <end position="145"/>
    </location>
</feature>
<name>A0A6J6DKJ9_9ZZZZ</name>
<dbReference type="EMBL" id="CAEZTO010000001">
    <property type="protein sequence ID" value="CAB4563419.1"/>
    <property type="molecule type" value="Genomic_DNA"/>
</dbReference>
<accession>A0A6J6DKJ9</accession>
<evidence type="ECO:0000259" key="2">
    <source>
        <dbReference type="Pfam" id="PF09990"/>
    </source>
</evidence>
<keyword evidence="1" id="KW-1133">Transmembrane helix</keyword>
<feature type="transmembrane region" description="Helical" evidence="1">
    <location>
        <begin position="46"/>
        <end position="66"/>
    </location>
</feature>
<proteinExistence type="predicted"/>
<keyword evidence="1" id="KW-0812">Transmembrane</keyword>
<protein>
    <submittedName>
        <fullName evidence="3">Unannotated protein</fullName>
    </submittedName>
</protein>